<protein>
    <submittedName>
        <fullName evidence="1">Uncharacterized protein</fullName>
    </submittedName>
</protein>
<dbReference type="AlphaFoldDB" id="A0A4Y2L9U8"/>
<proteinExistence type="predicted"/>
<gene>
    <name evidence="1" type="ORF">AVEN_275429_1</name>
</gene>
<reference evidence="1 2" key="1">
    <citation type="journal article" date="2019" name="Sci. Rep.">
        <title>Orb-weaving spider Araneus ventricosus genome elucidates the spidroin gene catalogue.</title>
        <authorList>
            <person name="Kono N."/>
            <person name="Nakamura H."/>
            <person name="Ohtoshi R."/>
            <person name="Moran D.A.P."/>
            <person name="Shinohara A."/>
            <person name="Yoshida Y."/>
            <person name="Fujiwara M."/>
            <person name="Mori M."/>
            <person name="Tomita M."/>
            <person name="Arakawa K."/>
        </authorList>
    </citation>
    <scope>NUCLEOTIDE SEQUENCE [LARGE SCALE GENOMIC DNA]</scope>
</reference>
<keyword evidence="2" id="KW-1185">Reference proteome</keyword>
<accession>A0A4Y2L9U8</accession>
<evidence type="ECO:0000313" key="2">
    <source>
        <dbReference type="Proteomes" id="UP000499080"/>
    </source>
</evidence>
<evidence type="ECO:0000313" key="1">
    <source>
        <dbReference type="EMBL" id="GBN11471.1"/>
    </source>
</evidence>
<name>A0A4Y2L9U8_ARAVE</name>
<dbReference type="Proteomes" id="UP000499080">
    <property type="component" value="Unassembled WGS sequence"/>
</dbReference>
<comment type="caution">
    <text evidence="1">The sequence shown here is derived from an EMBL/GenBank/DDBJ whole genome shotgun (WGS) entry which is preliminary data.</text>
</comment>
<dbReference type="EMBL" id="BGPR01005579">
    <property type="protein sequence ID" value="GBN11471.1"/>
    <property type="molecule type" value="Genomic_DNA"/>
</dbReference>
<sequence length="101" mass="11148">MISKSYRLYDLICGAAIYAIIPTPLPLSQGSLLEILFCIASGKGNREHCCLRGRECHFGQLISFLVPQVPFMDSNPTQPDVMSVVQRVLNASGYWAIGFLV</sequence>
<organism evidence="1 2">
    <name type="scientific">Araneus ventricosus</name>
    <name type="common">Orbweaver spider</name>
    <name type="synonym">Epeira ventricosa</name>
    <dbReference type="NCBI Taxonomy" id="182803"/>
    <lineage>
        <taxon>Eukaryota</taxon>
        <taxon>Metazoa</taxon>
        <taxon>Ecdysozoa</taxon>
        <taxon>Arthropoda</taxon>
        <taxon>Chelicerata</taxon>
        <taxon>Arachnida</taxon>
        <taxon>Araneae</taxon>
        <taxon>Araneomorphae</taxon>
        <taxon>Entelegynae</taxon>
        <taxon>Araneoidea</taxon>
        <taxon>Araneidae</taxon>
        <taxon>Araneus</taxon>
    </lineage>
</organism>